<name>A0A6L4X0D3_9BIFI</name>
<sequence length="211" mass="23288">MIINHNEVGNGIAADPHVPARLRTIDEQAARKPLLSDKELPGPLSLTILSGFGAMSRLDGNSGYQTNHAGTLYGRSTIVQKIAPHGTIVCALTAAWIWVGGLFPETVDVISRSHYRAPVHDRKIRVFNRKSPYRQIVRVGDLRVTTPARTVCDLALLPEHSSDDGTIGRIIMDVMMEYRVLPADCLDILGENPFWPRVAVARGLFEELEQS</sequence>
<evidence type="ECO:0008006" key="3">
    <source>
        <dbReference type="Google" id="ProtNLM"/>
    </source>
</evidence>
<accession>A0A6L4X0D3</accession>
<protein>
    <recommendedName>
        <fullName evidence="3">AbiEi antitoxin C-terminal domain-containing protein</fullName>
    </recommendedName>
</protein>
<evidence type="ECO:0000313" key="1">
    <source>
        <dbReference type="EMBL" id="KAB8288275.1"/>
    </source>
</evidence>
<evidence type="ECO:0000313" key="2">
    <source>
        <dbReference type="Proteomes" id="UP000482084"/>
    </source>
</evidence>
<dbReference type="AlphaFoldDB" id="A0A6L4X0D3"/>
<keyword evidence="2" id="KW-1185">Reference proteome</keyword>
<dbReference type="RefSeq" id="WP_152357939.1">
    <property type="nucleotide sequence ID" value="NZ_WBSM01000003.1"/>
</dbReference>
<comment type="caution">
    <text evidence="1">The sequence shown here is derived from an EMBL/GenBank/DDBJ whole genome shotgun (WGS) entry which is preliminary data.</text>
</comment>
<dbReference type="EMBL" id="WBSM01000003">
    <property type="protein sequence ID" value="KAB8288275.1"/>
    <property type="molecule type" value="Genomic_DNA"/>
</dbReference>
<proteinExistence type="predicted"/>
<dbReference type="OrthoDB" id="3239634at2"/>
<dbReference type="Proteomes" id="UP000482084">
    <property type="component" value="Unassembled WGS sequence"/>
</dbReference>
<organism evidence="1 2">
    <name type="scientific">Bifidobacterium ramosum</name>
    <dbReference type="NCBI Taxonomy" id="1798158"/>
    <lineage>
        <taxon>Bacteria</taxon>
        <taxon>Bacillati</taxon>
        <taxon>Actinomycetota</taxon>
        <taxon>Actinomycetes</taxon>
        <taxon>Bifidobacteriales</taxon>
        <taxon>Bifidobacteriaceae</taxon>
        <taxon>Bifidobacterium</taxon>
    </lineage>
</organism>
<gene>
    <name evidence="1" type="ORF">DSM100688_0842</name>
</gene>
<reference evidence="1 2" key="1">
    <citation type="submission" date="2019-10" db="EMBL/GenBank/DDBJ databases">
        <title>Characterization of the phylogenetic diversity of two novel species belonging to the genus Bifidobacterium: Bifidobacterium cebidarum sp. nov. and Bifidobacterium leontopitheci sp. nov.</title>
        <authorList>
            <person name="Lugli G.A."/>
            <person name="Duranti S."/>
            <person name="Milani C."/>
            <person name="Turroni F."/>
            <person name="Ventura M."/>
        </authorList>
    </citation>
    <scope>NUCLEOTIDE SEQUENCE [LARGE SCALE GENOMIC DNA]</scope>
    <source>
        <strain evidence="1 2">DSM 100688</strain>
    </source>
</reference>